<dbReference type="VEuPathDB" id="MicrosporidiaDB:ECANGB1_1438"/>
<protein>
    <submittedName>
        <fullName evidence="2">Uncharacterized protein</fullName>
    </submittedName>
</protein>
<sequence length="127" mass="15280">MILHLMSMQKLYEMIARKLEQGIEQYARREIDIDELRLLNAYEQAFDKNWEEEKQRLRRIISTKLRKMNLDLNEAEAKLNELKAIENKEVQVDMDKMFEYGFIVGRNKRQPEGAENSQFYLPPFPQP</sequence>
<dbReference type="AlphaFoldDB" id="A0A1Y1S640"/>
<gene>
    <name evidence="2" type="ORF">ECANGB1_1438</name>
</gene>
<accession>A0A1Y1S640</accession>
<evidence type="ECO:0000313" key="2">
    <source>
        <dbReference type="EMBL" id="ORD93862.1"/>
    </source>
</evidence>
<proteinExistence type="predicted"/>
<keyword evidence="1" id="KW-0175">Coiled coil</keyword>
<reference evidence="2 3" key="1">
    <citation type="journal article" date="2017" name="Environ. Microbiol.">
        <title>Decay of the glycolytic pathway and adaptation to intranuclear parasitism within Enterocytozoonidae microsporidia.</title>
        <authorList>
            <person name="Wiredu Boakye D."/>
            <person name="Jaroenlak P."/>
            <person name="Prachumwat A."/>
            <person name="Williams T.A."/>
            <person name="Bateman K.S."/>
            <person name="Itsathitphaisarn O."/>
            <person name="Sritunyalucksana K."/>
            <person name="Paszkiewicz K.H."/>
            <person name="Moore K.A."/>
            <person name="Stentiford G.D."/>
            <person name="Williams B.A."/>
        </authorList>
    </citation>
    <scope>NUCLEOTIDE SEQUENCE [LARGE SCALE GENOMIC DNA]</scope>
    <source>
        <strain evidence="2 3">GB1</strain>
    </source>
</reference>
<name>A0A1Y1S640_9MICR</name>
<evidence type="ECO:0000313" key="3">
    <source>
        <dbReference type="Proteomes" id="UP000192639"/>
    </source>
</evidence>
<organism evidence="2 3">
    <name type="scientific">Enterospora canceri</name>
    <dbReference type="NCBI Taxonomy" id="1081671"/>
    <lineage>
        <taxon>Eukaryota</taxon>
        <taxon>Fungi</taxon>
        <taxon>Fungi incertae sedis</taxon>
        <taxon>Microsporidia</taxon>
        <taxon>Enterocytozoonidae</taxon>
        <taxon>Enterospora</taxon>
    </lineage>
</organism>
<dbReference type="OrthoDB" id="2200667at2759"/>
<feature type="coiled-coil region" evidence="1">
    <location>
        <begin position="65"/>
        <end position="92"/>
    </location>
</feature>
<keyword evidence="3" id="KW-1185">Reference proteome</keyword>
<dbReference type="EMBL" id="LWDP01000042">
    <property type="protein sequence ID" value="ORD93862.1"/>
    <property type="molecule type" value="Genomic_DNA"/>
</dbReference>
<comment type="caution">
    <text evidence="2">The sequence shown here is derived from an EMBL/GenBank/DDBJ whole genome shotgun (WGS) entry which is preliminary data.</text>
</comment>
<evidence type="ECO:0000256" key="1">
    <source>
        <dbReference type="SAM" id="Coils"/>
    </source>
</evidence>
<dbReference type="Proteomes" id="UP000192639">
    <property type="component" value="Unassembled WGS sequence"/>
</dbReference>